<protein>
    <submittedName>
        <fullName evidence="1">Uncharacterized protein</fullName>
    </submittedName>
</protein>
<proteinExistence type="predicted"/>
<evidence type="ECO:0000313" key="2">
    <source>
        <dbReference type="Proteomes" id="UP000579281"/>
    </source>
</evidence>
<evidence type="ECO:0000313" key="1">
    <source>
        <dbReference type="EMBL" id="MBB6219015.1"/>
    </source>
</evidence>
<dbReference type="EMBL" id="JACHEN010000063">
    <property type="protein sequence ID" value="MBB6219015.1"/>
    <property type="molecule type" value="Genomic_DNA"/>
</dbReference>
<dbReference type="RefSeq" id="WP_184314020.1">
    <property type="nucleotide sequence ID" value="NZ_JACHEN010000063.1"/>
</dbReference>
<comment type="caution">
    <text evidence="1">The sequence shown here is derived from an EMBL/GenBank/DDBJ whole genome shotgun (WGS) entry which is preliminary data.</text>
</comment>
<accession>A0A841L9V3</accession>
<dbReference type="AlphaFoldDB" id="A0A841L9V3"/>
<sequence length="123" mass="14159">MSKWSRRLTPELAEEISKRYDGTKEVIDQLCEEFNVPRYTIHCYASSKGLTKKRKGDNWSKEEIDFLYDNFSKGAQYVAKKLQRSPNAVKIKLNRLGVGFKDSHLLTANLVANILNIDIHVIT</sequence>
<name>A0A841L9V3_9FIRM</name>
<gene>
    <name evidence="1" type="ORF">HNQ80_005193</name>
</gene>
<reference evidence="1 2" key="1">
    <citation type="submission" date="2020-08" db="EMBL/GenBank/DDBJ databases">
        <title>Genomic Encyclopedia of Type Strains, Phase IV (KMG-IV): sequencing the most valuable type-strain genomes for metagenomic binning, comparative biology and taxonomic classification.</title>
        <authorList>
            <person name="Goeker M."/>
        </authorList>
    </citation>
    <scope>NUCLEOTIDE SEQUENCE [LARGE SCALE GENOMIC DNA]</scope>
    <source>
        <strain evidence="1 2">DSM 103526</strain>
    </source>
</reference>
<keyword evidence="2" id="KW-1185">Reference proteome</keyword>
<organism evidence="1 2">
    <name type="scientific">Anaerosolibacter carboniphilus</name>
    <dbReference type="NCBI Taxonomy" id="1417629"/>
    <lineage>
        <taxon>Bacteria</taxon>
        <taxon>Bacillati</taxon>
        <taxon>Bacillota</taxon>
        <taxon>Clostridia</taxon>
        <taxon>Peptostreptococcales</taxon>
        <taxon>Thermotaleaceae</taxon>
        <taxon>Anaerosolibacter</taxon>
    </lineage>
</organism>
<dbReference type="Proteomes" id="UP000579281">
    <property type="component" value="Unassembled WGS sequence"/>
</dbReference>